<reference evidence="5" key="1">
    <citation type="submission" date="2023-03" db="EMBL/GenBank/DDBJ databases">
        <title>Massive genome expansion in bonnet fungi (Mycena s.s.) driven by repeated elements and novel gene families across ecological guilds.</title>
        <authorList>
            <consortium name="Lawrence Berkeley National Laboratory"/>
            <person name="Harder C.B."/>
            <person name="Miyauchi S."/>
            <person name="Viragh M."/>
            <person name="Kuo A."/>
            <person name="Thoen E."/>
            <person name="Andreopoulos B."/>
            <person name="Lu D."/>
            <person name="Skrede I."/>
            <person name="Drula E."/>
            <person name="Henrissat B."/>
            <person name="Morin E."/>
            <person name="Kohler A."/>
            <person name="Barry K."/>
            <person name="LaButti K."/>
            <person name="Morin E."/>
            <person name="Salamov A."/>
            <person name="Lipzen A."/>
            <person name="Mereny Z."/>
            <person name="Hegedus B."/>
            <person name="Baldrian P."/>
            <person name="Stursova M."/>
            <person name="Weitz H."/>
            <person name="Taylor A."/>
            <person name="Grigoriev I.V."/>
            <person name="Nagy L.G."/>
            <person name="Martin F."/>
            <person name="Kauserud H."/>
        </authorList>
    </citation>
    <scope>NUCLEOTIDE SEQUENCE</scope>
    <source>
        <strain evidence="5">CBHHK067</strain>
    </source>
</reference>
<comment type="similarity">
    <text evidence="1">Belongs to the bacterial ribosomal protein bS16 family.</text>
</comment>
<dbReference type="PANTHER" id="PTHR12919:SF20">
    <property type="entry name" value="SMALL RIBOSOMAL SUBUNIT PROTEIN BS16M"/>
    <property type="match status" value="1"/>
</dbReference>
<keyword evidence="6" id="KW-1185">Reference proteome</keyword>
<name>A0AAD7M908_MYCRO</name>
<dbReference type="PANTHER" id="PTHR12919">
    <property type="entry name" value="30S RIBOSOMAL PROTEIN S16"/>
    <property type="match status" value="1"/>
</dbReference>
<organism evidence="5 6">
    <name type="scientific">Mycena rosella</name>
    <name type="common">Pink bonnet</name>
    <name type="synonym">Agaricus rosellus</name>
    <dbReference type="NCBI Taxonomy" id="1033263"/>
    <lineage>
        <taxon>Eukaryota</taxon>
        <taxon>Fungi</taxon>
        <taxon>Dikarya</taxon>
        <taxon>Basidiomycota</taxon>
        <taxon>Agaricomycotina</taxon>
        <taxon>Agaricomycetes</taxon>
        <taxon>Agaricomycetidae</taxon>
        <taxon>Agaricales</taxon>
        <taxon>Marasmiineae</taxon>
        <taxon>Mycenaceae</taxon>
        <taxon>Mycena</taxon>
    </lineage>
</organism>
<keyword evidence="3" id="KW-0687">Ribonucleoprotein</keyword>
<keyword evidence="2 5" id="KW-0689">Ribosomal protein</keyword>
<evidence type="ECO:0000256" key="2">
    <source>
        <dbReference type="ARBA" id="ARBA00022980"/>
    </source>
</evidence>
<comment type="caution">
    <text evidence="5">The sequence shown here is derived from an EMBL/GenBank/DDBJ whole genome shotgun (WGS) entry which is preliminary data.</text>
</comment>
<dbReference type="SUPFAM" id="SSF54565">
    <property type="entry name" value="Ribosomal protein S16"/>
    <property type="match status" value="1"/>
</dbReference>
<dbReference type="Proteomes" id="UP001221757">
    <property type="component" value="Unassembled WGS sequence"/>
</dbReference>
<dbReference type="Gene3D" id="3.30.1320.10">
    <property type="match status" value="1"/>
</dbReference>
<evidence type="ECO:0000256" key="4">
    <source>
        <dbReference type="SAM" id="MobiDB-lite"/>
    </source>
</evidence>
<dbReference type="GO" id="GO:0003735">
    <property type="term" value="F:structural constituent of ribosome"/>
    <property type="evidence" value="ECO:0007669"/>
    <property type="project" value="InterPro"/>
</dbReference>
<dbReference type="EMBL" id="JARKIE010000007">
    <property type="protein sequence ID" value="KAJ7706280.1"/>
    <property type="molecule type" value="Genomic_DNA"/>
</dbReference>
<dbReference type="HAMAP" id="MF_00385">
    <property type="entry name" value="Ribosomal_bS16"/>
    <property type="match status" value="1"/>
</dbReference>
<evidence type="ECO:0000313" key="6">
    <source>
        <dbReference type="Proteomes" id="UP001221757"/>
    </source>
</evidence>
<proteinExistence type="inferred from homology"/>
<dbReference type="GO" id="GO:0005763">
    <property type="term" value="C:mitochondrial small ribosomal subunit"/>
    <property type="evidence" value="ECO:0007669"/>
    <property type="project" value="TreeGrafter"/>
</dbReference>
<evidence type="ECO:0000256" key="1">
    <source>
        <dbReference type="ARBA" id="ARBA00006668"/>
    </source>
</evidence>
<dbReference type="InterPro" id="IPR000307">
    <property type="entry name" value="Ribosomal_bS16"/>
</dbReference>
<dbReference type="GO" id="GO:0032543">
    <property type="term" value="P:mitochondrial translation"/>
    <property type="evidence" value="ECO:0007669"/>
    <property type="project" value="TreeGrafter"/>
</dbReference>
<sequence>MPMRIRLSMHGRAHKRFFQLVAVNQRARRDAKPAEVLGIYNPHLEPGQDHKTIEWSVDRIRYWLHVGAVPSKSAVKLLELGNILKPGSIYHPKPRRAAPEEPPAPTLAEIRERVTATAEETPESVTTTAEDK</sequence>
<feature type="compositionally biased region" description="Polar residues" evidence="4">
    <location>
        <begin position="123"/>
        <end position="132"/>
    </location>
</feature>
<dbReference type="InterPro" id="IPR023803">
    <property type="entry name" value="Ribosomal_bS16_dom_sf"/>
</dbReference>
<accession>A0AAD7M908</accession>
<dbReference type="NCBIfam" id="TIGR00002">
    <property type="entry name" value="S16"/>
    <property type="match status" value="1"/>
</dbReference>
<dbReference type="Pfam" id="PF00886">
    <property type="entry name" value="Ribosomal_S16"/>
    <property type="match status" value="1"/>
</dbReference>
<evidence type="ECO:0000313" key="5">
    <source>
        <dbReference type="EMBL" id="KAJ7706280.1"/>
    </source>
</evidence>
<feature type="region of interest" description="Disordered" evidence="4">
    <location>
        <begin position="89"/>
        <end position="132"/>
    </location>
</feature>
<evidence type="ECO:0000256" key="3">
    <source>
        <dbReference type="ARBA" id="ARBA00023274"/>
    </source>
</evidence>
<dbReference type="AlphaFoldDB" id="A0AAD7M908"/>
<gene>
    <name evidence="5" type="ORF">B0H17DRAFT_919604</name>
</gene>
<protein>
    <submittedName>
        <fullName evidence="5">Ribosomal protein S16 domain-containing protein</fullName>
    </submittedName>
</protein>